<evidence type="ECO:0000259" key="7">
    <source>
        <dbReference type="Pfam" id="PF00206"/>
    </source>
</evidence>
<evidence type="ECO:0000259" key="8">
    <source>
        <dbReference type="Pfam" id="PF14698"/>
    </source>
</evidence>
<evidence type="ECO:0000313" key="10">
    <source>
        <dbReference type="EMBL" id="OCH97331.1"/>
    </source>
</evidence>
<dbReference type="Gene3D" id="1.10.40.30">
    <property type="entry name" value="Fumarase/aspartase (C-terminal domain)"/>
    <property type="match status" value="1"/>
</dbReference>
<dbReference type="PROSITE" id="PS00163">
    <property type="entry name" value="FUMARATE_LYASES"/>
    <property type="match status" value="1"/>
</dbReference>
<keyword evidence="6 9" id="KW-0456">Lyase</keyword>
<dbReference type="Proteomes" id="UP000093336">
    <property type="component" value="Unassembled WGS sequence"/>
</dbReference>
<dbReference type="CDD" id="cd01359">
    <property type="entry name" value="Argininosuccinate_lyase"/>
    <property type="match status" value="1"/>
</dbReference>
<keyword evidence="5 6" id="KW-0055">Arginine biosynthesis</keyword>
<dbReference type="RefSeq" id="WP_058450111.1">
    <property type="nucleotide sequence ID" value="NZ_CAAAJF010000013.1"/>
</dbReference>
<comment type="catalytic activity">
    <reaction evidence="1 6">
        <text>2-(N(omega)-L-arginino)succinate = fumarate + L-arginine</text>
        <dbReference type="Rhea" id="RHEA:24020"/>
        <dbReference type="ChEBI" id="CHEBI:29806"/>
        <dbReference type="ChEBI" id="CHEBI:32682"/>
        <dbReference type="ChEBI" id="CHEBI:57472"/>
        <dbReference type="EC" id="4.3.2.1"/>
    </reaction>
</comment>
<dbReference type="Pfam" id="PF00206">
    <property type="entry name" value="Lyase_1"/>
    <property type="match status" value="1"/>
</dbReference>
<comment type="subcellular location">
    <subcellularLocation>
        <location evidence="6">Cytoplasm</location>
    </subcellularLocation>
</comment>
<dbReference type="PRINTS" id="PR00145">
    <property type="entry name" value="ARGSUCLYASE"/>
</dbReference>
<dbReference type="GO" id="GO:0004056">
    <property type="term" value="F:argininosuccinate lyase activity"/>
    <property type="evidence" value="ECO:0007669"/>
    <property type="project" value="UniProtKB-UniRule"/>
</dbReference>
<comment type="pathway">
    <text evidence="2 6">Amino-acid biosynthesis; L-arginine biosynthesis; L-arginine from L-ornithine and carbamoyl phosphate: step 3/3.</text>
</comment>
<dbReference type="PANTHER" id="PTHR43814">
    <property type="entry name" value="ARGININOSUCCINATE LYASE"/>
    <property type="match status" value="1"/>
</dbReference>
<dbReference type="PRINTS" id="PR00149">
    <property type="entry name" value="FUMRATELYASE"/>
</dbReference>
<dbReference type="Proteomes" id="UP000054715">
    <property type="component" value="Unassembled WGS sequence"/>
</dbReference>
<evidence type="ECO:0000313" key="11">
    <source>
        <dbReference type="Proteomes" id="UP000054715"/>
    </source>
</evidence>
<protein>
    <recommendedName>
        <fullName evidence="4 6">Argininosuccinate lyase</fullName>
        <shortName evidence="6">ASAL</shortName>
        <ecNumber evidence="4 6">4.3.2.1</ecNumber>
    </recommendedName>
    <alternativeName>
        <fullName evidence="6">Arginosuccinase</fullName>
    </alternativeName>
</protein>
<comment type="caution">
    <text evidence="9">The sequence shown here is derived from an EMBL/GenBank/DDBJ whole genome shotgun (WGS) entry which is preliminary data.</text>
</comment>
<proteinExistence type="inferred from homology"/>
<evidence type="ECO:0000256" key="6">
    <source>
        <dbReference type="HAMAP-Rule" id="MF_00006"/>
    </source>
</evidence>
<dbReference type="EMBL" id="LNYG01000013">
    <property type="protein sequence ID" value="KTD08050.1"/>
    <property type="molecule type" value="Genomic_DNA"/>
</dbReference>
<dbReference type="Gene3D" id="1.20.200.10">
    <property type="entry name" value="Fumarase/aspartase (Central domain)"/>
    <property type="match status" value="1"/>
</dbReference>
<dbReference type="InterPro" id="IPR022761">
    <property type="entry name" value="Fumarate_lyase_N"/>
</dbReference>
<dbReference type="Pfam" id="PF14698">
    <property type="entry name" value="ASL_C2"/>
    <property type="match status" value="1"/>
</dbReference>
<gene>
    <name evidence="6 9" type="primary">argH</name>
    <name evidence="10" type="ORF">A8135_03490</name>
    <name evidence="9" type="ORF">Ljam_2245</name>
</gene>
<dbReference type="InterPro" id="IPR020557">
    <property type="entry name" value="Fumarate_lyase_CS"/>
</dbReference>
<dbReference type="InterPro" id="IPR000362">
    <property type="entry name" value="Fumarate_lyase_fam"/>
</dbReference>
<dbReference type="STRING" id="455.Ljam_2245"/>
<sequence>MSNKTWGGRFKKPLTPEVMKFNASLHFDYILFPYDIAGSKVHAQMLARQGLISHEEAQSILVGLDEIELELEQGKHPLENVCEDIHMFIEQLLIAKIGETGKKLHTGRSRNDQVALDLRLYLRHAGTQVKELLQTLTQGLHELAGIHEHDKMPGYTHLQQAQPIHLSWFFNAYLSMFKRDISRVDDWYERMNFSPLGAGALAGSSLPLDRNWVAQTLQFNGIIENTLDAVSDRDFVIEFCSIASIIMMHLSRLCEDLILWATQEFNFLTLDDAFSTGSSLMPNKKNPDVLELIRGKTGRVFGHLLAVLTVMKALPMAYNKDMQEDKEALFDTTNTVLACLNLITPFLKSIHFNTEEMNAKANSGYLDATYVLESLVCQGLPFREAHHQVGQWVSEAIEKNSTLTELLKFKQQQN</sequence>
<dbReference type="InterPro" id="IPR029419">
    <property type="entry name" value="Arg_succ_lyase_C"/>
</dbReference>
<dbReference type="OrthoDB" id="9769623at2"/>
<dbReference type="FunFam" id="1.10.275.10:FF:000002">
    <property type="entry name" value="Argininosuccinate lyase"/>
    <property type="match status" value="1"/>
</dbReference>
<accession>A0A0W0UJF5</accession>
<comment type="similarity">
    <text evidence="6">Belongs to the lyase 1 family. Argininosuccinate lyase subfamily.</text>
</comment>
<evidence type="ECO:0000256" key="4">
    <source>
        <dbReference type="ARBA" id="ARBA00012338"/>
    </source>
</evidence>
<evidence type="ECO:0000256" key="2">
    <source>
        <dbReference type="ARBA" id="ARBA00004941"/>
    </source>
</evidence>
<dbReference type="PANTHER" id="PTHR43814:SF1">
    <property type="entry name" value="ARGININOSUCCINATE LYASE"/>
    <property type="match status" value="1"/>
</dbReference>
<reference evidence="10 12" key="2">
    <citation type="submission" date="2016-05" db="EMBL/GenBank/DDBJ databases">
        <authorList>
            <person name="Prochazka B."/>
            <person name="Indra A."/>
            <person name="Hasenberger P."/>
            <person name="Blaschitz M."/>
            <person name="Wagner L."/>
            <person name="Wewalka G."/>
            <person name="Sorschag S."/>
            <person name="Schmid D."/>
            <person name="Ruppitsch W."/>
        </authorList>
    </citation>
    <scope>NUCLEOTIDE SEQUENCE [LARGE SCALE GENOMIC DNA]</scope>
    <source>
        <strain evidence="10 12">974010_12</strain>
    </source>
</reference>
<name>A0A0W0UJF5_9GAMM</name>
<dbReference type="HAMAP" id="MF_00006">
    <property type="entry name" value="Arg_succ_lyase"/>
    <property type="match status" value="1"/>
</dbReference>
<evidence type="ECO:0000256" key="1">
    <source>
        <dbReference type="ARBA" id="ARBA00000985"/>
    </source>
</evidence>
<dbReference type="Gene3D" id="1.10.275.10">
    <property type="entry name" value="Fumarase/aspartase (N-terminal domain)"/>
    <property type="match status" value="1"/>
</dbReference>
<dbReference type="SUPFAM" id="SSF48557">
    <property type="entry name" value="L-aspartase-like"/>
    <property type="match status" value="1"/>
</dbReference>
<evidence type="ECO:0000256" key="5">
    <source>
        <dbReference type="ARBA" id="ARBA00022571"/>
    </source>
</evidence>
<dbReference type="EC" id="4.3.2.1" evidence="4 6"/>
<feature type="domain" description="Fumarate lyase N-terminal" evidence="7">
    <location>
        <begin position="8"/>
        <end position="302"/>
    </location>
</feature>
<feature type="domain" description="Argininosuccinate lyase C-terminal" evidence="8">
    <location>
        <begin position="365"/>
        <end position="406"/>
    </location>
</feature>
<dbReference type="NCBIfam" id="TIGR00838">
    <property type="entry name" value="argH"/>
    <property type="match status" value="1"/>
</dbReference>
<reference evidence="9 11" key="1">
    <citation type="submission" date="2015-11" db="EMBL/GenBank/DDBJ databases">
        <title>Genomic analysis of 38 Legionella species identifies large and diverse effector repertoires.</title>
        <authorList>
            <person name="Burstein D."/>
            <person name="Amaro F."/>
            <person name="Zusman T."/>
            <person name="Lifshitz Z."/>
            <person name="Cohen O."/>
            <person name="Gilbert J.A."/>
            <person name="Pupko T."/>
            <person name="Shuman H.A."/>
            <person name="Segal G."/>
        </authorList>
    </citation>
    <scope>NUCLEOTIDE SEQUENCE [LARGE SCALE GENOMIC DNA]</scope>
    <source>
        <strain evidence="9 11">JA-26-G1-E2</strain>
    </source>
</reference>
<organism evidence="9 11">
    <name type="scientific">Legionella jamestowniensis</name>
    <dbReference type="NCBI Taxonomy" id="455"/>
    <lineage>
        <taxon>Bacteria</taxon>
        <taxon>Pseudomonadati</taxon>
        <taxon>Pseudomonadota</taxon>
        <taxon>Gammaproteobacteria</taxon>
        <taxon>Legionellales</taxon>
        <taxon>Legionellaceae</taxon>
        <taxon>Legionella</taxon>
    </lineage>
</organism>
<dbReference type="InterPro" id="IPR009049">
    <property type="entry name" value="Argininosuccinate_lyase"/>
</dbReference>
<dbReference type="InterPro" id="IPR024083">
    <property type="entry name" value="Fumarase/histidase_N"/>
</dbReference>
<dbReference type="PATRIC" id="fig|455.5.peg.2365"/>
<dbReference type="GO" id="GO:0042450">
    <property type="term" value="P:L-arginine biosynthetic process via ornithine"/>
    <property type="evidence" value="ECO:0007669"/>
    <property type="project" value="UniProtKB-UniRule"/>
</dbReference>
<evidence type="ECO:0000313" key="12">
    <source>
        <dbReference type="Proteomes" id="UP000093336"/>
    </source>
</evidence>
<dbReference type="UniPathway" id="UPA00068">
    <property type="reaction ID" value="UER00114"/>
</dbReference>
<comment type="similarity">
    <text evidence="3">In the N-terminal section; belongs to the lyase 1 family. Argininosuccinate lyase subfamily.</text>
</comment>
<evidence type="ECO:0000256" key="3">
    <source>
        <dbReference type="ARBA" id="ARBA00005552"/>
    </source>
</evidence>
<dbReference type="FunFam" id="1.20.200.10:FF:000015">
    <property type="entry name" value="argininosuccinate lyase isoform X2"/>
    <property type="match status" value="1"/>
</dbReference>
<dbReference type="InterPro" id="IPR008948">
    <property type="entry name" value="L-Aspartase-like"/>
</dbReference>
<keyword evidence="12" id="KW-1185">Reference proteome</keyword>
<dbReference type="AlphaFoldDB" id="A0A0W0UJF5"/>
<evidence type="ECO:0000313" key="9">
    <source>
        <dbReference type="EMBL" id="KTD08050.1"/>
    </source>
</evidence>
<dbReference type="GO" id="GO:0005829">
    <property type="term" value="C:cytosol"/>
    <property type="evidence" value="ECO:0007669"/>
    <property type="project" value="TreeGrafter"/>
</dbReference>
<keyword evidence="6" id="KW-0963">Cytoplasm</keyword>
<keyword evidence="6" id="KW-0028">Amino-acid biosynthesis</keyword>
<dbReference type="EMBL" id="LYOZ01000045">
    <property type="protein sequence ID" value="OCH97331.1"/>
    <property type="molecule type" value="Genomic_DNA"/>
</dbReference>